<dbReference type="SUPFAM" id="SSF56801">
    <property type="entry name" value="Acetyl-CoA synthetase-like"/>
    <property type="match status" value="1"/>
</dbReference>
<dbReference type="Pfam" id="PF00501">
    <property type="entry name" value="AMP-binding"/>
    <property type="match status" value="1"/>
</dbReference>
<dbReference type="InterPro" id="IPR020802">
    <property type="entry name" value="TesA-like"/>
</dbReference>
<dbReference type="InterPro" id="IPR000873">
    <property type="entry name" value="AMP-dep_synth/lig_dom"/>
</dbReference>
<dbReference type="PANTHER" id="PTHR44845">
    <property type="entry name" value="CARRIER DOMAIN-CONTAINING PROTEIN"/>
    <property type="match status" value="1"/>
</dbReference>
<evidence type="ECO:0000259" key="3">
    <source>
        <dbReference type="SMART" id="SM00824"/>
    </source>
</evidence>
<dbReference type="SUPFAM" id="SSF53474">
    <property type="entry name" value="alpha/beta-Hydrolases"/>
    <property type="match status" value="1"/>
</dbReference>
<dbReference type="InterPro" id="IPR029058">
    <property type="entry name" value="AB_hydrolase_fold"/>
</dbReference>
<accession>A0A271KB34</accession>
<keyword evidence="1" id="KW-0596">Phosphopantetheine</keyword>
<dbReference type="RefSeq" id="WP_095520767.1">
    <property type="nucleotide sequence ID" value="NZ_NPKH01000030.1"/>
</dbReference>
<dbReference type="Gene3D" id="3.30.300.30">
    <property type="match status" value="1"/>
</dbReference>
<sequence length="911" mass="98935">MSPAYLGSEKARLDLGADCQPAASRRWSNVPDYALDQGGPVLRPHQRMGVDFANVTVFDHLRDVTKQYPNKLAISDGTTRLTYSQLFQAVEMLSHRIAAVVPNGQAIGILQANSAWYPVAILASMAVGRPSVPLNTRDPYSRTNEIVVRARLSAVIGDGNVRPVGLAQDVHWIDATTSITPQVQPIPQSCSVSVDAPAIVLYTSGSTGHPKGVVNSQRSLLWRVQQYVDACHINSDDVFLPLTAPATIASCREVLAAVLTGATLHLAELEAIGLRAVQRLVESEGVTVTYLVPALLRALMADKPADTFRSLRVARIGGETVSWTDIALLRKVVSSTCLIQIGYSSTETTGAQWFLPQDWPEKGASVPVGWLLPGIAFAIVDERGRRVQPGKSGELLIRSPYVLLGHWENGAVVPAESDPDDPDLRIFATGDLVELDSHGLLRIVGRKGRQIKINGRPIEPAELERVLRNAPDVEDAVAIVTAANELVAFAIPQPWAGPAFSDELRQLVRTKLSPPLCPLRLHTIAGIPRLPGGKVDMTTLAEIDLSARKIAPAAQPSNTSELTVHRIVQHAWNNILNTRVAAGRWDDAGGDSLKLLQCVMEIESAIGQELSLEAFTVGMSADEMVKAVVSAQAGDQRARAQAHDAPILFLFPGSVGYGPSLAAFAAAMGKVARVAPIRYPALAMILRGQNTVANMADAAVEQIRRVQPAGHVRLLGHSLGGAVAFEVAARLLAAGRTVKFLGILDTSLLGERSTYWGMIVRTYQRIRTNRVTADRMVCRFLAKVAVKTGFEAQLARILDRYAQDEFNATSFRTKLELQGQLRGRAFYQWLAIPRPTLPITAILFRCARPNMPLAIGWDGAFAHLDVIPVVGSHFDMVTEPYLATNRPLIENALKQTYSAAELRKREYRPST</sequence>
<evidence type="ECO:0000313" key="5">
    <source>
        <dbReference type="Proteomes" id="UP000215931"/>
    </source>
</evidence>
<dbReference type="InterPro" id="IPR045851">
    <property type="entry name" value="AMP-bd_C_sf"/>
</dbReference>
<protein>
    <submittedName>
        <fullName evidence="4">AMP-dependent synthetase</fullName>
    </submittedName>
</protein>
<dbReference type="SUPFAM" id="SSF47336">
    <property type="entry name" value="ACP-like"/>
    <property type="match status" value="1"/>
</dbReference>
<dbReference type="Pfam" id="PF00975">
    <property type="entry name" value="Thioesterase"/>
    <property type="match status" value="1"/>
</dbReference>
<dbReference type="InterPro" id="IPR042099">
    <property type="entry name" value="ANL_N_sf"/>
</dbReference>
<proteinExistence type="predicted"/>
<dbReference type="EMBL" id="NPKH01000030">
    <property type="protein sequence ID" value="PAP92992.1"/>
    <property type="molecule type" value="Genomic_DNA"/>
</dbReference>
<dbReference type="OrthoDB" id="9770470at2"/>
<dbReference type="PANTHER" id="PTHR44845:SF6">
    <property type="entry name" value="BETA-ALANINE-ACTIVATING ENZYME"/>
    <property type="match status" value="1"/>
</dbReference>
<reference evidence="4 5" key="1">
    <citation type="submission" date="2017-08" db="EMBL/GenBank/DDBJ databases">
        <title>Mesorhizobium wenxinae sp. nov., a novel rhizobial species isolated from root nodules of chickpea (Cicer arietinum L.).</title>
        <authorList>
            <person name="Zhang J."/>
        </authorList>
    </citation>
    <scope>NUCLEOTIDE SEQUENCE [LARGE SCALE GENOMIC DNA]</scope>
    <source>
        <strain evidence="5">WYCCWR 10019</strain>
    </source>
</reference>
<keyword evidence="5" id="KW-1185">Reference proteome</keyword>
<comment type="caution">
    <text evidence="4">The sequence shown here is derived from an EMBL/GenBank/DDBJ whole genome shotgun (WGS) entry which is preliminary data.</text>
</comment>
<organism evidence="4 5">
    <name type="scientific">Mesorhizobium wenxiniae</name>
    <dbReference type="NCBI Taxonomy" id="2014805"/>
    <lineage>
        <taxon>Bacteria</taxon>
        <taxon>Pseudomonadati</taxon>
        <taxon>Pseudomonadota</taxon>
        <taxon>Alphaproteobacteria</taxon>
        <taxon>Hyphomicrobiales</taxon>
        <taxon>Phyllobacteriaceae</taxon>
        <taxon>Mesorhizobium</taxon>
    </lineage>
</organism>
<feature type="domain" description="Thioesterase TesA-like" evidence="3">
    <location>
        <begin position="649"/>
        <end position="882"/>
    </location>
</feature>
<keyword evidence="2" id="KW-0597">Phosphoprotein</keyword>
<evidence type="ECO:0000256" key="1">
    <source>
        <dbReference type="ARBA" id="ARBA00022450"/>
    </source>
</evidence>
<dbReference type="SMART" id="SM00824">
    <property type="entry name" value="PKS_TE"/>
    <property type="match status" value="1"/>
</dbReference>
<evidence type="ECO:0000256" key="2">
    <source>
        <dbReference type="ARBA" id="ARBA00022553"/>
    </source>
</evidence>
<dbReference type="Proteomes" id="UP000215931">
    <property type="component" value="Unassembled WGS sequence"/>
</dbReference>
<name>A0A271KB34_9HYPH</name>
<dbReference type="InterPro" id="IPR036736">
    <property type="entry name" value="ACP-like_sf"/>
</dbReference>
<dbReference type="Gene3D" id="3.40.50.12780">
    <property type="entry name" value="N-terminal domain of ligase-like"/>
    <property type="match status" value="1"/>
</dbReference>
<dbReference type="AlphaFoldDB" id="A0A271KB34"/>
<dbReference type="PROSITE" id="PS00455">
    <property type="entry name" value="AMP_BINDING"/>
    <property type="match status" value="1"/>
</dbReference>
<dbReference type="InterPro" id="IPR001031">
    <property type="entry name" value="Thioesterase"/>
</dbReference>
<dbReference type="Gene3D" id="3.40.50.1820">
    <property type="entry name" value="alpha/beta hydrolase"/>
    <property type="match status" value="1"/>
</dbReference>
<evidence type="ECO:0000313" key="4">
    <source>
        <dbReference type="EMBL" id="PAP92992.1"/>
    </source>
</evidence>
<gene>
    <name evidence="4" type="ORF">CIT31_24755</name>
</gene>
<dbReference type="InterPro" id="IPR020845">
    <property type="entry name" value="AMP-binding_CS"/>
</dbReference>